<dbReference type="STRING" id="29529.SAMN04488122_6054"/>
<feature type="domain" description="Immunity protein 25" evidence="1">
    <location>
        <begin position="2"/>
        <end position="129"/>
    </location>
</feature>
<dbReference type="InterPro" id="IPR029085">
    <property type="entry name" value="Imm25"/>
</dbReference>
<reference evidence="3" key="1">
    <citation type="submission" date="2016-10" db="EMBL/GenBank/DDBJ databases">
        <authorList>
            <person name="Varghese N."/>
            <person name="Submissions S."/>
        </authorList>
    </citation>
    <scope>NUCLEOTIDE SEQUENCE [LARGE SCALE GENOMIC DNA]</scope>
    <source>
        <strain evidence="3">DSM 3695</strain>
    </source>
</reference>
<evidence type="ECO:0000313" key="3">
    <source>
        <dbReference type="Proteomes" id="UP000199310"/>
    </source>
</evidence>
<organism evidence="2 3">
    <name type="scientific">Chitinophaga arvensicola</name>
    <dbReference type="NCBI Taxonomy" id="29529"/>
    <lineage>
        <taxon>Bacteria</taxon>
        <taxon>Pseudomonadati</taxon>
        <taxon>Bacteroidota</taxon>
        <taxon>Chitinophagia</taxon>
        <taxon>Chitinophagales</taxon>
        <taxon>Chitinophagaceae</taxon>
        <taxon>Chitinophaga</taxon>
    </lineage>
</organism>
<dbReference type="OrthoDB" id="1091379at2"/>
<evidence type="ECO:0000259" key="1">
    <source>
        <dbReference type="Pfam" id="PF15564"/>
    </source>
</evidence>
<keyword evidence="3" id="KW-1185">Reference proteome</keyword>
<proteinExistence type="predicted"/>
<gene>
    <name evidence="2" type="ORF">SAMN04488122_6054</name>
</gene>
<dbReference type="RefSeq" id="WP_143059300.1">
    <property type="nucleotide sequence ID" value="NZ_FOJG01000002.1"/>
</dbReference>
<dbReference type="Proteomes" id="UP000199310">
    <property type="component" value="Unassembled WGS sequence"/>
</dbReference>
<protein>
    <submittedName>
        <fullName evidence="2">Immunity protein 25</fullName>
    </submittedName>
</protein>
<accession>A0A1I0SC15</accession>
<dbReference type="Pfam" id="PF15564">
    <property type="entry name" value="Imm25"/>
    <property type="match status" value="1"/>
</dbReference>
<evidence type="ECO:0000313" key="2">
    <source>
        <dbReference type="EMBL" id="SEW54494.1"/>
    </source>
</evidence>
<name>A0A1I0SC15_9BACT</name>
<dbReference type="AlphaFoldDB" id="A0A1I0SC15"/>
<sequence length="203" mass="23664">MSEFFSVVNEFEELIERFDFKQPKKLWYPHLVALSKHIEDVFYCYVIARVYKHDGSLRTTMWVGPVDRPDDGLDSLSAHIKVDIGYTQLLDENFFLNCQKKIINLIEEGALTSLLASSRKELASPSVKNKRYEVYTHDLLPFFKQIVEATGNDKKVLGSKKKCEEVIEKEFSKLKGEQKAFFEKLGIKSTKEMIWELCYIYSL</sequence>
<dbReference type="EMBL" id="FOJG01000002">
    <property type="protein sequence ID" value="SEW54494.1"/>
    <property type="molecule type" value="Genomic_DNA"/>
</dbReference>